<feature type="transmembrane region" description="Helical" evidence="2">
    <location>
        <begin position="272"/>
        <end position="290"/>
    </location>
</feature>
<feature type="transmembrane region" description="Helical" evidence="2">
    <location>
        <begin position="297"/>
        <end position="314"/>
    </location>
</feature>
<feature type="transmembrane region" description="Helical" evidence="2">
    <location>
        <begin position="388"/>
        <end position="409"/>
    </location>
</feature>
<keyword evidence="2" id="KW-0472">Membrane</keyword>
<evidence type="ECO:0000313" key="3">
    <source>
        <dbReference type="EMBL" id="MCK9878826.1"/>
    </source>
</evidence>
<feature type="transmembrane region" description="Helical" evidence="2">
    <location>
        <begin position="30"/>
        <end position="48"/>
    </location>
</feature>
<dbReference type="PANTHER" id="PTHR23530">
    <property type="entry name" value="TRANSPORT PROTEIN-RELATED"/>
    <property type="match status" value="1"/>
</dbReference>
<keyword evidence="2" id="KW-0812">Transmembrane</keyword>
<feature type="region of interest" description="Disordered" evidence="1">
    <location>
        <begin position="413"/>
        <end position="463"/>
    </location>
</feature>
<feature type="transmembrane region" description="Helical" evidence="2">
    <location>
        <begin position="117"/>
        <end position="139"/>
    </location>
</feature>
<dbReference type="SUPFAM" id="SSF103473">
    <property type="entry name" value="MFS general substrate transporter"/>
    <property type="match status" value="1"/>
</dbReference>
<feature type="transmembrane region" description="Helical" evidence="2">
    <location>
        <begin position="60"/>
        <end position="79"/>
    </location>
</feature>
<feature type="transmembrane region" description="Helical" evidence="2">
    <location>
        <begin position="160"/>
        <end position="181"/>
    </location>
</feature>
<evidence type="ECO:0000313" key="4">
    <source>
        <dbReference type="Proteomes" id="UP001201873"/>
    </source>
</evidence>
<reference evidence="3 4" key="1">
    <citation type="submission" date="2022-04" db="EMBL/GenBank/DDBJ databases">
        <title>Genome diversity in the genus Frankia.</title>
        <authorList>
            <person name="Carlos-Shanley C."/>
            <person name="Hahn D."/>
        </authorList>
    </citation>
    <scope>NUCLEOTIDE SEQUENCE [LARGE SCALE GENOMIC DNA]</scope>
    <source>
        <strain evidence="3 4">Ag45/Mut15</strain>
    </source>
</reference>
<dbReference type="PANTHER" id="PTHR23530:SF1">
    <property type="entry name" value="PERMEASE, MAJOR FACILITATOR SUPERFAMILY-RELATED"/>
    <property type="match status" value="1"/>
</dbReference>
<dbReference type="Proteomes" id="UP001201873">
    <property type="component" value="Unassembled WGS sequence"/>
</dbReference>
<sequence length="524" mass="55086">MASVKATAVATTLDEASAPAGTRRRLARRLLPLQVAVGLSSMVLWVPVEKLFMTQIGFTPRTVAVMAAAYAAVVPLLEVPSGVLADRWSRSGLMVCANVALLVSTVLGGLSHDVPTYIAAALILGVYFALSSGTIDSIVYDVVLAETGSSEQYETWIGRVNMVESGVLVVSALAGGAIAGWTSPRVTYFATLPFVAASAVAFGRFTEPRLHLPAEPVTLRGQVAVTYRTMIRLPAVRQTLLLAALTAMLAQAVFEFGPLWLVALAAPAALFGPYWATVVSMLGIGGFLAGRLNLDNRVVVAVLALAAPAATLALTLTRSLAAVIAAQTILTLLLAIIGIRAGKLLHDAVPSTIRAGVSSGAGTLSWLLFLPFSLAFGWFAHAHGVRQAGWFLTATASATAALFVTTAVHRDAAAPARPRMPRRRRPSPQSVQRGEDLLGADPPAVVGGDRAEPDHPVGVDHEGGGDGEFVAVVTVELRQVGADPLLHGGRDVVLPEDQAVVTRHPVVEIAENRETKSFLLRERQ</sequence>
<keyword evidence="4" id="KW-1185">Reference proteome</keyword>
<evidence type="ECO:0000256" key="2">
    <source>
        <dbReference type="SAM" id="Phobius"/>
    </source>
</evidence>
<feature type="transmembrane region" description="Helical" evidence="2">
    <location>
        <begin position="320"/>
        <end position="339"/>
    </location>
</feature>
<dbReference type="Pfam" id="PF07690">
    <property type="entry name" value="MFS_1"/>
    <property type="match status" value="1"/>
</dbReference>
<protein>
    <submittedName>
        <fullName evidence="3">MFS transporter</fullName>
    </submittedName>
</protein>
<name>A0ABT0K532_9ACTN</name>
<comment type="caution">
    <text evidence="3">The sequence shown here is derived from an EMBL/GenBank/DDBJ whole genome shotgun (WGS) entry which is preliminary data.</text>
</comment>
<feature type="transmembrane region" description="Helical" evidence="2">
    <location>
        <begin position="187"/>
        <end position="205"/>
    </location>
</feature>
<feature type="transmembrane region" description="Helical" evidence="2">
    <location>
        <begin position="360"/>
        <end position="382"/>
    </location>
</feature>
<dbReference type="InterPro" id="IPR011701">
    <property type="entry name" value="MFS"/>
</dbReference>
<feature type="transmembrane region" description="Helical" evidence="2">
    <location>
        <begin position="240"/>
        <end position="266"/>
    </location>
</feature>
<organism evidence="3 4">
    <name type="scientific">Frankia umida</name>
    <dbReference type="NCBI Taxonomy" id="573489"/>
    <lineage>
        <taxon>Bacteria</taxon>
        <taxon>Bacillati</taxon>
        <taxon>Actinomycetota</taxon>
        <taxon>Actinomycetes</taxon>
        <taxon>Frankiales</taxon>
        <taxon>Frankiaceae</taxon>
        <taxon>Frankia</taxon>
    </lineage>
</organism>
<keyword evidence="2" id="KW-1133">Transmembrane helix</keyword>
<dbReference type="InterPro" id="IPR053160">
    <property type="entry name" value="MFS_DHA3_Transporter"/>
</dbReference>
<feature type="transmembrane region" description="Helical" evidence="2">
    <location>
        <begin position="91"/>
        <end position="111"/>
    </location>
</feature>
<gene>
    <name evidence="3" type="ORF">MXD59_24195</name>
</gene>
<dbReference type="Gene3D" id="1.20.1250.20">
    <property type="entry name" value="MFS general substrate transporter like domains"/>
    <property type="match status" value="1"/>
</dbReference>
<dbReference type="EMBL" id="JALKFT010000046">
    <property type="protein sequence ID" value="MCK9878826.1"/>
    <property type="molecule type" value="Genomic_DNA"/>
</dbReference>
<proteinExistence type="predicted"/>
<accession>A0ABT0K532</accession>
<dbReference type="InterPro" id="IPR036259">
    <property type="entry name" value="MFS_trans_sf"/>
</dbReference>
<evidence type="ECO:0000256" key="1">
    <source>
        <dbReference type="SAM" id="MobiDB-lite"/>
    </source>
</evidence>
<feature type="compositionally biased region" description="Basic and acidic residues" evidence="1">
    <location>
        <begin position="449"/>
        <end position="463"/>
    </location>
</feature>